<comment type="caution">
    <text evidence="1">The sequence shown here is derived from an EMBL/GenBank/DDBJ whole genome shotgun (WGS) entry which is preliminary data.</text>
</comment>
<dbReference type="RefSeq" id="WP_185675056.1">
    <property type="nucleotide sequence ID" value="NZ_JACHVB010000020.1"/>
</dbReference>
<gene>
    <name evidence="1" type="ORF">H5P28_07340</name>
</gene>
<accession>A0A842HEX2</accession>
<reference evidence="1 2" key="1">
    <citation type="submission" date="2020-07" db="EMBL/GenBank/DDBJ databases">
        <authorList>
            <person name="Feng X."/>
        </authorList>
    </citation>
    <scope>NUCLEOTIDE SEQUENCE [LARGE SCALE GENOMIC DNA]</scope>
    <source>
        <strain evidence="1 2">JCM31066</strain>
    </source>
</reference>
<sequence>MPHFLRASLLSMGRIPFSKSLRGGRVSAIWLSLCLLGLAAMVGRAYGQGENLRAGPVYFDLSAQLGFEYNDNITGSTNFPVSDFIISPGVTLGSRWRVSDYNTISINLGLFYEWYTNNPELSSINNFVSISPDTKLAFSFFIENWEIELFDRISYSIDPTDALRLDANGQLVPNSMRYGRFTNIAGINVEADYNDVVVFGSFSRTDILPTQQDFNFTQSTTYTFSAGPRFLISPQLTAGFTGGFSYIDYAENVNNDEWTYFLGPMVVWQMSPLVNVQASMNYTFYNVQQTGTTGDLSEPSGIQANIVFTHRLSERYQHSLSYTRVIQNGYLSNATTTDTIGYAASYQLSQRLVPNFSIVYDWGEDSGGPAPEVFSGYLISFGFDYRFSRQLSSTFAYVRTHRTSNLPERTFNRNQVILDLRYDF</sequence>
<dbReference type="SUPFAM" id="SSF56935">
    <property type="entry name" value="Porins"/>
    <property type="match status" value="1"/>
</dbReference>
<evidence type="ECO:0000313" key="2">
    <source>
        <dbReference type="Proteomes" id="UP000546464"/>
    </source>
</evidence>
<dbReference type="AlphaFoldDB" id="A0A842HEX2"/>
<dbReference type="EMBL" id="JACHVB010000020">
    <property type="protein sequence ID" value="MBC2594074.1"/>
    <property type="molecule type" value="Genomic_DNA"/>
</dbReference>
<name>A0A842HEX2_9BACT</name>
<organism evidence="1 2">
    <name type="scientific">Ruficoccus amylovorans</name>
    <dbReference type="NCBI Taxonomy" id="1804625"/>
    <lineage>
        <taxon>Bacteria</taxon>
        <taxon>Pseudomonadati</taxon>
        <taxon>Verrucomicrobiota</taxon>
        <taxon>Opitutia</taxon>
        <taxon>Puniceicoccales</taxon>
        <taxon>Cerasicoccaceae</taxon>
        <taxon>Ruficoccus</taxon>
    </lineage>
</organism>
<keyword evidence="2" id="KW-1185">Reference proteome</keyword>
<protein>
    <recommendedName>
        <fullName evidence="3">Outer membrane beta-barrel protein</fullName>
    </recommendedName>
</protein>
<dbReference type="InterPro" id="IPR023614">
    <property type="entry name" value="Porin_dom_sf"/>
</dbReference>
<dbReference type="Proteomes" id="UP000546464">
    <property type="component" value="Unassembled WGS sequence"/>
</dbReference>
<dbReference type="Gene3D" id="2.40.160.10">
    <property type="entry name" value="Porin"/>
    <property type="match status" value="1"/>
</dbReference>
<proteinExistence type="predicted"/>
<evidence type="ECO:0000313" key="1">
    <source>
        <dbReference type="EMBL" id="MBC2594074.1"/>
    </source>
</evidence>
<evidence type="ECO:0008006" key="3">
    <source>
        <dbReference type="Google" id="ProtNLM"/>
    </source>
</evidence>